<organism evidence="10">
    <name type="scientific">Symploca sp. SIO1C4</name>
    <dbReference type="NCBI Taxonomy" id="2607765"/>
    <lineage>
        <taxon>Bacteria</taxon>
        <taxon>Bacillati</taxon>
        <taxon>Cyanobacteriota</taxon>
        <taxon>Cyanophyceae</taxon>
        <taxon>Coleofasciculales</taxon>
        <taxon>Coleofasciculaceae</taxon>
        <taxon>Symploca</taxon>
    </lineage>
</organism>
<dbReference type="InterPro" id="IPR021027">
    <property type="entry name" value="Transposase_put_HTH"/>
</dbReference>
<protein>
    <submittedName>
        <fullName evidence="10">Transposase</fullName>
    </submittedName>
</protein>
<dbReference type="InterPro" id="IPR001959">
    <property type="entry name" value="Transposase"/>
</dbReference>
<keyword evidence="3" id="KW-0479">Metal-binding</keyword>
<feature type="domain" description="Cas12f1-like TNB" evidence="8">
    <location>
        <begin position="324"/>
        <end position="389"/>
    </location>
</feature>
<sequence length="444" mass="50789">MVATLRQTFRLYPNQSQERQLFKARRLHQYIYNACLAGRKHAWETEGKSLKYFDQQNKLPQFKKDNPEFATLGSQALQATVKRVDLAFVAFFKGLRKRPKFKSLRNYSGWTYPGSAGWKVYTNGKHGKVELRDNGLSIRMRGKVKQWGNPTTLTIVYRPSLNRWHASFTVEVPTVETKYGSTSDLRYESIIAYDLGTSTALTTYDGSEYVELTNPRFLRNKEQEVKRKSKQMRRKVAPNRKKKIRPSNRWKKARKAVSKLQRKVSNQRQDWQHKVTSDIASRYDIGVTEELRVRNMTRKALKGSKRKRQKAGLNKSILDVGMSTLNKMIGYKIEAKGGLLLVLDTKKVKPSQRCPNCGKVHKHWAQLSNRYHVCDACGFEGERDQGSALVMYQLATNKQPGDGIALVNADVVSSTSISSSPPTQGTLATGCRRLGRRRQVHADR</sequence>
<keyword evidence="5" id="KW-0238">DNA-binding</keyword>
<keyword evidence="6" id="KW-0233">DNA recombination</keyword>
<proteinExistence type="inferred from homology"/>
<evidence type="ECO:0000256" key="5">
    <source>
        <dbReference type="ARBA" id="ARBA00023125"/>
    </source>
</evidence>
<evidence type="ECO:0000259" key="9">
    <source>
        <dbReference type="Pfam" id="PF12323"/>
    </source>
</evidence>
<evidence type="ECO:0000313" key="10">
    <source>
        <dbReference type="EMBL" id="NER32218.1"/>
    </source>
</evidence>
<comment type="caution">
    <text evidence="10">The sequence shown here is derived from an EMBL/GenBank/DDBJ whole genome shotgun (WGS) entry which is preliminary data.</text>
</comment>
<evidence type="ECO:0000256" key="1">
    <source>
        <dbReference type="ARBA" id="ARBA00008761"/>
    </source>
</evidence>
<dbReference type="InterPro" id="IPR010095">
    <property type="entry name" value="Cas12f1-like_TNB"/>
</dbReference>
<evidence type="ECO:0000256" key="6">
    <source>
        <dbReference type="ARBA" id="ARBA00023172"/>
    </source>
</evidence>
<feature type="domain" description="Probable transposase IS891/IS1136/IS1341" evidence="7">
    <location>
        <begin position="182"/>
        <end position="298"/>
    </location>
</feature>
<gene>
    <name evidence="10" type="ORF">F6J89_32615</name>
</gene>
<evidence type="ECO:0000256" key="3">
    <source>
        <dbReference type="ARBA" id="ARBA00022723"/>
    </source>
</evidence>
<dbReference type="AlphaFoldDB" id="A0A6B3NSP0"/>
<evidence type="ECO:0000256" key="2">
    <source>
        <dbReference type="ARBA" id="ARBA00022578"/>
    </source>
</evidence>
<reference evidence="10" key="1">
    <citation type="submission" date="2019-11" db="EMBL/GenBank/DDBJ databases">
        <title>Genomic insights into an expanded diversity of filamentous marine cyanobacteria reveals the extraordinary biosynthetic potential of Moorea and Okeania.</title>
        <authorList>
            <person name="Ferreira Leao T."/>
            <person name="Wang M."/>
            <person name="Moss N."/>
            <person name="Da Silva R."/>
            <person name="Sanders J."/>
            <person name="Nurk S."/>
            <person name="Gurevich A."/>
            <person name="Humphrey G."/>
            <person name="Reher R."/>
            <person name="Zhu Q."/>
            <person name="Belda-Ferre P."/>
            <person name="Glukhov E."/>
            <person name="Rex R."/>
            <person name="Dorrestein P.C."/>
            <person name="Knight R."/>
            <person name="Pevzner P."/>
            <person name="Gerwick W.H."/>
            <person name="Gerwick L."/>
        </authorList>
    </citation>
    <scope>NUCLEOTIDE SEQUENCE</scope>
    <source>
        <strain evidence="10">SIO1C4</strain>
    </source>
</reference>
<dbReference type="GO" id="GO:0006310">
    <property type="term" value="P:DNA recombination"/>
    <property type="evidence" value="ECO:0007669"/>
    <property type="project" value="UniProtKB-KW"/>
</dbReference>
<feature type="domain" description="Transposase putative helix-turn-helix" evidence="9">
    <location>
        <begin position="1"/>
        <end position="48"/>
    </location>
</feature>
<accession>A0A6B3NSP0</accession>
<dbReference type="Pfam" id="PF07282">
    <property type="entry name" value="Cas12f1-like_TNB"/>
    <property type="match status" value="1"/>
</dbReference>
<dbReference type="Pfam" id="PF12323">
    <property type="entry name" value="HTH_OrfB_IS605"/>
    <property type="match status" value="1"/>
</dbReference>
<dbReference type="GO" id="GO:0003677">
    <property type="term" value="F:DNA binding"/>
    <property type="evidence" value="ECO:0007669"/>
    <property type="project" value="UniProtKB-KW"/>
</dbReference>
<keyword evidence="4" id="KW-0862">Zinc</keyword>
<keyword evidence="2" id="KW-0815">Transposition</keyword>
<name>A0A6B3NSP0_9CYAN</name>
<evidence type="ECO:0000259" key="7">
    <source>
        <dbReference type="Pfam" id="PF01385"/>
    </source>
</evidence>
<dbReference type="Pfam" id="PF01385">
    <property type="entry name" value="OrfB_IS605"/>
    <property type="match status" value="1"/>
</dbReference>
<dbReference type="GO" id="GO:0032196">
    <property type="term" value="P:transposition"/>
    <property type="evidence" value="ECO:0007669"/>
    <property type="project" value="UniProtKB-KW"/>
</dbReference>
<dbReference type="EMBL" id="JAAHFQ010001121">
    <property type="protein sequence ID" value="NER32218.1"/>
    <property type="molecule type" value="Genomic_DNA"/>
</dbReference>
<dbReference type="GO" id="GO:0046872">
    <property type="term" value="F:metal ion binding"/>
    <property type="evidence" value="ECO:0007669"/>
    <property type="project" value="UniProtKB-KW"/>
</dbReference>
<comment type="similarity">
    <text evidence="1">In the C-terminal section; belongs to the transposase 35 family.</text>
</comment>
<evidence type="ECO:0000256" key="4">
    <source>
        <dbReference type="ARBA" id="ARBA00022833"/>
    </source>
</evidence>
<evidence type="ECO:0000259" key="8">
    <source>
        <dbReference type="Pfam" id="PF07282"/>
    </source>
</evidence>
<dbReference type="NCBIfam" id="NF040570">
    <property type="entry name" value="guided_TnpB"/>
    <property type="match status" value="1"/>
</dbReference>